<evidence type="ECO:0000313" key="1">
    <source>
        <dbReference type="EMBL" id="GAA4043652.1"/>
    </source>
</evidence>
<keyword evidence="2" id="KW-1185">Reference proteome</keyword>
<name>A0ABP7UHV2_9BACT</name>
<comment type="caution">
    <text evidence="1">The sequence shown here is derived from an EMBL/GenBank/DDBJ whole genome shotgun (WGS) entry which is preliminary data.</text>
</comment>
<dbReference type="RefSeq" id="WP_345056504.1">
    <property type="nucleotide sequence ID" value="NZ_BAABDK010000025.1"/>
</dbReference>
<protein>
    <submittedName>
        <fullName evidence="1">Uncharacterized protein</fullName>
    </submittedName>
</protein>
<organism evidence="1 2">
    <name type="scientific">Hymenobacter glaciei</name>
    <dbReference type="NCBI Taxonomy" id="877209"/>
    <lineage>
        <taxon>Bacteria</taxon>
        <taxon>Pseudomonadati</taxon>
        <taxon>Bacteroidota</taxon>
        <taxon>Cytophagia</taxon>
        <taxon>Cytophagales</taxon>
        <taxon>Hymenobacteraceae</taxon>
        <taxon>Hymenobacter</taxon>
    </lineage>
</organism>
<reference evidence="2" key="1">
    <citation type="journal article" date="2019" name="Int. J. Syst. Evol. Microbiol.">
        <title>The Global Catalogue of Microorganisms (GCM) 10K type strain sequencing project: providing services to taxonomists for standard genome sequencing and annotation.</title>
        <authorList>
            <consortium name="The Broad Institute Genomics Platform"/>
            <consortium name="The Broad Institute Genome Sequencing Center for Infectious Disease"/>
            <person name="Wu L."/>
            <person name="Ma J."/>
        </authorList>
    </citation>
    <scope>NUCLEOTIDE SEQUENCE [LARGE SCALE GENOMIC DNA]</scope>
    <source>
        <strain evidence="2">JCM 17225</strain>
    </source>
</reference>
<sequence length="96" mass="10983">MEKPECDKRRTYFSKRNDVRIINVLSINNQSHNPTKLMERINDQFSLQKLAKKVKEIVVVDQTDPSTQSTEDVELSEEQLDIVSGGLDNGILILKP</sequence>
<dbReference type="Proteomes" id="UP001501469">
    <property type="component" value="Unassembled WGS sequence"/>
</dbReference>
<dbReference type="EMBL" id="BAABDK010000025">
    <property type="protein sequence ID" value="GAA4043652.1"/>
    <property type="molecule type" value="Genomic_DNA"/>
</dbReference>
<accession>A0ABP7UHV2</accession>
<proteinExistence type="predicted"/>
<evidence type="ECO:0000313" key="2">
    <source>
        <dbReference type="Proteomes" id="UP001501469"/>
    </source>
</evidence>
<gene>
    <name evidence="1" type="ORF">GCM10022409_32080</name>
</gene>